<evidence type="ECO:0000313" key="8">
    <source>
        <dbReference type="Proteomes" id="UP000198521"/>
    </source>
</evidence>
<dbReference type="EMBL" id="FOAB01000003">
    <property type="protein sequence ID" value="SEL07274.1"/>
    <property type="molecule type" value="Genomic_DNA"/>
</dbReference>
<dbReference type="GO" id="GO:0003998">
    <property type="term" value="F:acylphosphatase activity"/>
    <property type="evidence" value="ECO:0007669"/>
    <property type="project" value="UniProtKB-EC"/>
</dbReference>
<feature type="active site" evidence="4">
    <location>
        <position position="19"/>
    </location>
</feature>
<protein>
    <recommendedName>
        <fullName evidence="2 4">acylphosphatase</fullName>
        <ecNumber evidence="2 4">3.6.1.7</ecNumber>
    </recommendedName>
</protein>
<dbReference type="OrthoDB" id="9808093at2"/>
<dbReference type="AlphaFoldDB" id="A0A1H7M7V7"/>
<feature type="active site" evidence="4">
    <location>
        <position position="37"/>
    </location>
</feature>
<keyword evidence="4" id="KW-0378">Hydrolase</keyword>
<evidence type="ECO:0000259" key="6">
    <source>
        <dbReference type="PROSITE" id="PS51160"/>
    </source>
</evidence>
<evidence type="ECO:0000256" key="4">
    <source>
        <dbReference type="PROSITE-ProRule" id="PRU00520"/>
    </source>
</evidence>
<comment type="catalytic activity">
    <reaction evidence="3 4">
        <text>an acyl phosphate + H2O = a carboxylate + phosphate + H(+)</text>
        <dbReference type="Rhea" id="RHEA:14965"/>
        <dbReference type="ChEBI" id="CHEBI:15377"/>
        <dbReference type="ChEBI" id="CHEBI:15378"/>
        <dbReference type="ChEBI" id="CHEBI:29067"/>
        <dbReference type="ChEBI" id="CHEBI:43474"/>
        <dbReference type="ChEBI" id="CHEBI:59918"/>
        <dbReference type="EC" id="3.6.1.7"/>
    </reaction>
</comment>
<comment type="similarity">
    <text evidence="1 5">Belongs to the acylphosphatase family.</text>
</comment>
<reference evidence="7 8" key="1">
    <citation type="submission" date="2016-10" db="EMBL/GenBank/DDBJ databases">
        <authorList>
            <person name="de Groot N.N."/>
        </authorList>
    </citation>
    <scope>NUCLEOTIDE SEQUENCE [LARGE SCALE GENOMIC DNA]</scope>
    <source>
        <strain evidence="7 8">DSM 25232</strain>
    </source>
</reference>
<dbReference type="InterPro" id="IPR020456">
    <property type="entry name" value="Acylphosphatase"/>
</dbReference>
<dbReference type="EC" id="3.6.1.7" evidence="2 4"/>
<proteinExistence type="inferred from homology"/>
<organism evidence="7 8">
    <name type="scientific">Aquimarina amphilecti</name>
    <dbReference type="NCBI Taxonomy" id="1038014"/>
    <lineage>
        <taxon>Bacteria</taxon>
        <taxon>Pseudomonadati</taxon>
        <taxon>Bacteroidota</taxon>
        <taxon>Flavobacteriia</taxon>
        <taxon>Flavobacteriales</taxon>
        <taxon>Flavobacteriaceae</taxon>
        <taxon>Aquimarina</taxon>
    </lineage>
</organism>
<evidence type="ECO:0000256" key="5">
    <source>
        <dbReference type="RuleBase" id="RU004168"/>
    </source>
</evidence>
<dbReference type="PANTHER" id="PTHR47268:SF4">
    <property type="entry name" value="ACYLPHOSPHATASE"/>
    <property type="match status" value="1"/>
</dbReference>
<dbReference type="Proteomes" id="UP000198521">
    <property type="component" value="Unassembled WGS sequence"/>
</dbReference>
<dbReference type="RefSeq" id="WP_091407367.1">
    <property type="nucleotide sequence ID" value="NZ_FOAB01000003.1"/>
</dbReference>
<evidence type="ECO:0000256" key="1">
    <source>
        <dbReference type="ARBA" id="ARBA00005614"/>
    </source>
</evidence>
<sequence length="90" mass="10386">MVKHYNIVVKGKVQGVWYRKSTLEKAWKLDVRGIVKNMSDGNVYIEVEGNKTQLKTFLDWCGKGPELAEVTDVSIEEGDVLPYTMFEIRY</sequence>
<feature type="domain" description="Acylphosphatase-like" evidence="6">
    <location>
        <begin position="4"/>
        <end position="90"/>
    </location>
</feature>
<keyword evidence="8" id="KW-1185">Reference proteome</keyword>
<dbReference type="PANTHER" id="PTHR47268">
    <property type="entry name" value="ACYLPHOSPHATASE"/>
    <property type="match status" value="1"/>
</dbReference>
<dbReference type="SUPFAM" id="SSF54975">
    <property type="entry name" value="Acylphosphatase/BLUF domain-like"/>
    <property type="match status" value="1"/>
</dbReference>
<evidence type="ECO:0000313" key="7">
    <source>
        <dbReference type="EMBL" id="SEL07274.1"/>
    </source>
</evidence>
<evidence type="ECO:0000256" key="2">
    <source>
        <dbReference type="ARBA" id="ARBA00012150"/>
    </source>
</evidence>
<gene>
    <name evidence="7" type="ORF">SAMN04487910_1629</name>
</gene>
<name>A0A1H7M7V7_AQUAM</name>
<evidence type="ECO:0000256" key="3">
    <source>
        <dbReference type="ARBA" id="ARBA00047645"/>
    </source>
</evidence>
<dbReference type="STRING" id="1038014.SAMN04487910_1629"/>
<accession>A0A1H7M7V7</accession>
<dbReference type="InterPro" id="IPR001792">
    <property type="entry name" value="Acylphosphatase-like_dom"/>
</dbReference>
<dbReference type="InterPro" id="IPR036046">
    <property type="entry name" value="Acylphosphatase-like_dom_sf"/>
</dbReference>
<dbReference type="Pfam" id="PF00708">
    <property type="entry name" value="Acylphosphatase"/>
    <property type="match status" value="1"/>
</dbReference>
<dbReference type="Gene3D" id="3.30.70.100">
    <property type="match status" value="1"/>
</dbReference>
<dbReference type="PROSITE" id="PS51160">
    <property type="entry name" value="ACYLPHOSPHATASE_3"/>
    <property type="match status" value="1"/>
</dbReference>